<evidence type="ECO:0000256" key="2">
    <source>
        <dbReference type="ARBA" id="ARBA00023235"/>
    </source>
</evidence>
<comment type="caution">
    <text evidence="5">The sequence shown here is derived from an EMBL/GenBank/DDBJ whole genome shotgun (WGS) entry which is preliminary data.</text>
</comment>
<keyword evidence="6" id="KW-1185">Reference proteome</keyword>
<dbReference type="RefSeq" id="WP_144854846.1">
    <property type="nucleotide sequence ID" value="NZ_BAAAYT010000001.1"/>
</dbReference>
<sequence>MPRRLYLVRHGESTWNLARRSQGQTPHPPLTPTGVEQARRAAELLADDLAGWAGQTRIVTSDLARARQTAAVLADGLGVAPVVDERLREQSLGRLEGVDYEEAWAATADLDWSDPDVAVGGGESFAEVATRMGEVLSDQPAGVANVLVSHGDAIRAGLAELRGVTHLGPEGAGWVEVASGAVARVDDGLTWLGR</sequence>
<feature type="active site" description="Tele-phosphohistidine intermediate" evidence="3">
    <location>
        <position position="10"/>
    </location>
</feature>
<feature type="binding site" evidence="4">
    <location>
        <begin position="9"/>
        <end position="16"/>
    </location>
    <ligand>
        <name>substrate</name>
    </ligand>
</feature>
<dbReference type="PANTHER" id="PTHR48100">
    <property type="entry name" value="BROAD-SPECIFICITY PHOSPHATASE YOR283W-RELATED"/>
    <property type="match status" value="1"/>
</dbReference>
<dbReference type="Pfam" id="PF00300">
    <property type="entry name" value="His_Phos_1"/>
    <property type="match status" value="1"/>
</dbReference>
<proteinExistence type="predicted"/>
<evidence type="ECO:0000313" key="6">
    <source>
        <dbReference type="Proteomes" id="UP000315628"/>
    </source>
</evidence>
<dbReference type="EMBL" id="VIUW01000001">
    <property type="protein sequence ID" value="TWD16682.1"/>
    <property type="molecule type" value="Genomic_DNA"/>
</dbReference>
<protein>
    <submittedName>
        <fullName evidence="5">Putative phosphoglycerate mutase</fullName>
    </submittedName>
</protein>
<evidence type="ECO:0000256" key="4">
    <source>
        <dbReference type="PIRSR" id="PIRSR613078-2"/>
    </source>
</evidence>
<dbReference type="GO" id="GO:0005737">
    <property type="term" value="C:cytoplasm"/>
    <property type="evidence" value="ECO:0007669"/>
    <property type="project" value="TreeGrafter"/>
</dbReference>
<evidence type="ECO:0000256" key="3">
    <source>
        <dbReference type="PIRSR" id="PIRSR613078-1"/>
    </source>
</evidence>
<reference evidence="5 6" key="1">
    <citation type="submission" date="2019-06" db="EMBL/GenBank/DDBJ databases">
        <title>Sequencing the genomes of 1000 actinobacteria strains.</title>
        <authorList>
            <person name="Klenk H.-P."/>
        </authorList>
    </citation>
    <scope>NUCLEOTIDE SEQUENCE [LARGE SCALE GENOMIC DNA]</scope>
    <source>
        <strain evidence="5 6">DSM 18935</strain>
    </source>
</reference>
<dbReference type="CDD" id="cd07067">
    <property type="entry name" value="HP_PGM_like"/>
    <property type="match status" value="1"/>
</dbReference>
<dbReference type="Gene3D" id="3.40.50.1240">
    <property type="entry name" value="Phosphoglycerate mutase-like"/>
    <property type="match status" value="1"/>
</dbReference>
<dbReference type="OrthoDB" id="4697614at2"/>
<dbReference type="GO" id="GO:0016791">
    <property type="term" value="F:phosphatase activity"/>
    <property type="evidence" value="ECO:0007669"/>
    <property type="project" value="TreeGrafter"/>
</dbReference>
<feature type="binding site" evidence="4">
    <location>
        <position position="65"/>
    </location>
    <ligand>
        <name>substrate</name>
    </ligand>
</feature>
<dbReference type="InterPro" id="IPR050275">
    <property type="entry name" value="PGM_Phosphatase"/>
</dbReference>
<dbReference type="InterPro" id="IPR001345">
    <property type="entry name" value="PG/BPGM_mutase_AS"/>
</dbReference>
<dbReference type="InterPro" id="IPR013078">
    <property type="entry name" value="His_Pase_superF_clade-1"/>
</dbReference>
<dbReference type="InterPro" id="IPR029033">
    <property type="entry name" value="His_PPase_superfam"/>
</dbReference>
<dbReference type="SUPFAM" id="SSF53254">
    <property type="entry name" value="Phosphoglycerate mutase-like"/>
    <property type="match status" value="1"/>
</dbReference>
<dbReference type="SMART" id="SM00855">
    <property type="entry name" value="PGAM"/>
    <property type="match status" value="1"/>
</dbReference>
<gene>
    <name evidence="5" type="ORF">FB557_0214</name>
</gene>
<accession>A0A560WG70</accession>
<dbReference type="PANTHER" id="PTHR48100:SF1">
    <property type="entry name" value="HISTIDINE PHOSPHATASE FAMILY PROTEIN-RELATED"/>
    <property type="match status" value="1"/>
</dbReference>
<keyword evidence="2" id="KW-0413">Isomerase</keyword>
<feature type="active site" description="Proton donor/acceptor" evidence="3">
    <location>
        <position position="89"/>
    </location>
</feature>
<keyword evidence="1" id="KW-0324">Glycolysis</keyword>
<dbReference type="Proteomes" id="UP000315628">
    <property type="component" value="Unassembled WGS sequence"/>
</dbReference>
<evidence type="ECO:0000256" key="1">
    <source>
        <dbReference type="ARBA" id="ARBA00023152"/>
    </source>
</evidence>
<name>A0A560WG70_9MICO</name>
<dbReference type="AlphaFoldDB" id="A0A560WG70"/>
<evidence type="ECO:0000313" key="5">
    <source>
        <dbReference type="EMBL" id="TWD16682.1"/>
    </source>
</evidence>
<organism evidence="5 6">
    <name type="scientific">Marihabitans asiaticum</name>
    <dbReference type="NCBI Taxonomy" id="415218"/>
    <lineage>
        <taxon>Bacteria</taxon>
        <taxon>Bacillati</taxon>
        <taxon>Actinomycetota</taxon>
        <taxon>Actinomycetes</taxon>
        <taxon>Micrococcales</taxon>
        <taxon>Intrasporangiaceae</taxon>
        <taxon>Marihabitans</taxon>
    </lineage>
</organism>
<dbReference type="PROSITE" id="PS00175">
    <property type="entry name" value="PG_MUTASE"/>
    <property type="match status" value="1"/>
</dbReference>